<dbReference type="PANTHER" id="PTHR39166:SF1">
    <property type="entry name" value="BLL1166 PROTEIN"/>
    <property type="match status" value="1"/>
</dbReference>
<dbReference type="AlphaFoldDB" id="A0A2T0RYF6"/>
<evidence type="ECO:0000313" key="2">
    <source>
        <dbReference type="Proteomes" id="UP000239480"/>
    </source>
</evidence>
<evidence type="ECO:0008006" key="3">
    <source>
        <dbReference type="Google" id="ProtNLM"/>
    </source>
</evidence>
<sequence length="208" mass="23150">MSAQGGHLRLKGASPEAQRQALETAVCASPRMAGVLAKARALDLPDWWIVSGAIYNTVWNWLTDRPDMHGVKDIDLFYFDPDTSYDAEDGIIREVAAAIPGAPPVEVRNQARVHLWYERHFGHPYPALQSAAEGIDRFASRTHAIGLRLESDDSLTLYAPYGLQDVFAFRLTPNTLLPNRATHEAKAARQLAHWPELEFVPWPAEPSA</sequence>
<reference evidence="1 2" key="1">
    <citation type="submission" date="2018-03" db="EMBL/GenBank/DDBJ databases">
        <title>Genomic Encyclopedia of Archaeal and Bacterial Type Strains, Phase II (KMG-II): from individual species to whole genera.</title>
        <authorList>
            <person name="Goeker M."/>
        </authorList>
    </citation>
    <scope>NUCLEOTIDE SEQUENCE [LARGE SCALE GENOMIC DNA]</scope>
    <source>
        <strain evidence="1 2">DSM 29328</strain>
    </source>
</reference>
<comment type="caution">
    <text evidence="1">The sequence shown here is derived from an EMBL/GenBank/DDBJ whole genome shotgun (WGS) entry which is preliminary data.</text>
</comment>
<organism evidence="1 2">
    <name type="scientific">Aliiruegeria haliotis</name>
    <dbReference type="NCBI Taxonomy" id="1280846"/>
    <lineage>
        <taxon>Bacteria</taxon>
        <taxon>Pseudomonadati</taxon>
        <taxon>Pseudomonadota</taxon>
        <taxon>Alphaproteobacteria</taxon>
        <taxon>Rhodobacterales</taxon>
        <taxon>Roseobacteraceae</taxon>
        <taxon>Aliiruegeria</taxon>
    </lineage>
</organism>
<gene>
    <name evidence="1" type="ORF">CLV78_101292</name>
</gene>
<name>A0A2T0RYF6_9RHOB</name>
<dbReference type="Pfam" id="PF06042">
    <property type="entry name" value="NTP_transf_6"/>
    <property type="match status" value="1"/>
</dbReference>
<dbReference type="Proteomes" id="UP000239480">
    <property type="component" value="Unassembled WGS sequence"/>
</dbReference>
<dbReference type="RefSeq" id="WP_106202994.1">
    <property type="nucleotide sequence ID" value="NZ_PVTD01000001.1"/>
</dbReference>
<accession>A0A2T0RYF6</accession>
<proteinExistence type="predicted"/>
<evidence type="ECO:0000313" key="1">
    <source>
        <dbReference type="EMBL" id="PRY26197.1"/>
    </source>
</evidence>
<dbReference type="OrthoDB" id="9805247at2"/>
<dbReference type="EMBL" id="PVTD01000001">
    <property type="protein sequence ID" value="PRY26197.1"/>
    <property type="molecule type" value="Genomic_DNA"/>
</dbReference>
<dbReference type="PANTHER" id="PTHR39166">
    <property type="entry name" value="BLL1166 PROTEIN"/>
    <property type="match status" value="1"/>
</dbReference>
<keyword evidence="2" id="KW-1185">Reference proteome</keyword>
<dbReference type="InterPro" id="IPR009267">
    <property type="entry name" value="NTP_transf_6"/>
</dbReference>
<protein>
    <recommendedName>
        <fullName evidence="3">Nucleotidyltransferase family protein</fullName>
    </recommendedName>
</protein>